<sequence length="441" mass="51253">MSGRNKTPRNLAETVCSELRRRRTAVPDEKIIVDLMETMYYSSLRTEESEPVIFHMVYLDPEQPDPKPPRNPVRDRWSYIPFAEPIPFSVSNVVKIAKSTDLRTSSFVIWPDKEHKLFIWGLVDQQNRFHKFLNRSAEIEPERPGIFQASVEGIGNIVVYMRYEKVAELRVNELIRFSLDIFREGPVRDLLDPGIKRYLREVRSHLPDDVYMTDAGMDEFHTQQWISALCRILLRIQKIRNGGAILITQEIDPAHLNVKYGIDYDRLPTSLQTNAVTKIKSDYLEEHLLGLSESKPKEILSSQYFQLRRLEKDLRANKNEIDGVIWFVALLTRVDGLVVMDPDLAVKGYGVEIKNWQEPDNLFIATDRLATPAKLRPAAYNHFGTRHRSMMRYCSQNPGSIGFVVSQDGEVRVMTMMEQRLVMWENIRLKYYSYAAKKKTP</sequence>
<name>A0A6S6M0C0_9BACT</name>
<dbReference type="RefSeq" id="WP_185245069.1">
    <property type="nucleotide sequence ID" value="NZ_AP023213.1"/>
</dbReference>
<gene>
    <name evidence="2" type="ORF">GEOBRER4_n1799</name>
</gene>
<dbReference type="Pfam" id="PF21751">
    <property type="entry name" value="DACNV"/>
    <property type="match status" value="1"/>
</dbReference>
<evidence type="ECO:0000259" key="1">
    <source>
        <dbReference type="Pfam" id="PF21751"/>
    </source>
</evidence>
<proteinExistence type="predicted"/>
<dbReference type="EMBL" id="AP023213">
    <property type="protein sequence ID" value="BCG46979.1"/>
    <property type="molecule type" value="Genomic_DNA"/>
</dbReference>
<feature type="domain" description="Probable sensor" evidence="1">
    <location>
        <begin position="24"/>
        <end position="123"/>
    </location>
</feature>
<dbReference type="InterPro" id="IPR048551">
    <property type="entry name" value="DACNV"/>
</dbReference>
<organism evidence="2 3">
    <name type="scientific">Citrifermentans bremense</name>
    <dbReference type="NCBI Taxonomy" id="60035"/>
    <lineage>
        <taxon>Bacteria</taxon>
        <taxon>Pseudomonadati</taxon>
        <taxon>Thermodesulfobacteriota</taxon>
        <taxon>Desulfuromonadia</taxon>
        <taxon>Geobacterales</taxon>
        <taxon>Geobacteraceae</taxon>
        <taxon>Citrifermentans</taxon>
    </lineage>
</organism>
<evidence type="ECO:0000313" key="2">
    <source>
        <dbReference type="EMBL" id="BCG46979.1"/>
    </source>
</evidence>
<protein>
    <recommendedName>
        <fullName evidence="1">Probable sensor domain-containing protein</fullName>
    </recommendedName>
</protein>
<dbReference type="AlphaFoldDB" id="A0A6S6M0C0"/>
<accession>A0A6S6M0C0</accession>
<dbReference type="Proteomes" id="UP000515472">
    <property type="component" value="Chromosome"/>
</dbReference>
<evidence type="ECO:0000313" key="3">
    <source>
        <dbReference type="Proteomes" id="UP000515472"/>
    </source>
</evidence>
<reference evidence="2 3" key="1">
    <citation type="submission" date="2020-06" db="EMBL/GenBank/DDBJ databases">
        <title>Interaction of electrochemicaly active bacteria, Geobacter bremensis R4 on different carbon anode.</title>
        <authorList>
            <person name="Meng L."/>
            <person name="Yoshida N."/>
        </authorList>
    </citation>
    <scope>NUCLEOTIDE SEQUENCE [LARGE SCALE GENOMIC DNA]</scope>
    <source>
        <strain evidence="2 3">R4</strain>
    </source>
</reference>
<keyword evidence="3" id="KW-1185">Reference proteome</keyword>
<dbReference type="KEGG" id="gbn:GEOBRER4_17290"/>